<reference evidence="2" key="1">
    <citation type="submission" date="2015-08" db="EMBL/GenBank/DDBJ databases">
        <authorList>
            <person name="Varghese N."/>
        </authorList>
    </citation>
    <scope>NUCLEOTIDE SEQUENCE [LARGE SCALE GENOMIC DNA]</scope>
    <source>
        <strain evidence="2">DSM 23407</strain>
    </source>
</reference>
<accession>A0A0K6HW62</accession>
<dbReference type="Proteomes" id="UP000183900">
    <property type="component" value="Unassembled WGS sequence"/>
</dbReference>
<proteinExistence type="predicted"/>
<dbReference type="PANTHER" id="PTHR47473">
    <property type="entry name" value="BTA1P"/>
    <property type="match status" value="1"/>
</dbReference>
<dbReference type="AlphaFoldDB" id="A0A0K6HW62"/>
<protein>
    <submittedName>
        <fullName evidence="1">S-adenosylmethionine:diacylglycerol 3-amino-3-carboxypropyl transferase</fullName>
    </submittedName>
</protein>
<organism evidence="1 2">
    <name type="scientific">Pannonibacter indicus</name>
    <dbReference type="NCBI Taxonomy" id="466044"/>
    <lineage>
        <taxon>Bacteria</taxon>
        <taxon>Pseudomonadati</taxon>
        <taxon>Pseudomonadota</taxon>
        <taxon>Alphaproteobacteria</taxon>
        <taxon>Hyphomicrobiales</taxon>
        <taxon>Stappiaceae</taxon>
        <taxon>Pannonibacter</taxon>
    </lineage>
</organism>
<dbReference type="InterPro" id="IPR021829">
    <property type="entry name" value="DUF3419"/>
</dbReference>
<sequence>MPVSTLEASKARLKKAVHRSSATSREGFLERMFTFAFKGLVYPQIWEDPDVDLEALQLKPHSRMVTIASGGCNVMSYLTADPAAVTAVDLNRAHVALGRLKLAAAQHLPNHDSFYRFFGEADEKANIAAYERFLRDKLDAETRSYWEGRGISGLGRRRITLFSRDLYHHGLLGYFIGVGHFVARLYGVDPKHFVRSRTLDEQRSYFETALAPLFDKRLVRWATSKKMSLYGLGIPPAQYEALASASPTGDMSDVLKQRLQKLACDFSLSDNYFAWQAFNRGYAPQGGDESTGASGPLPPYLKREHFDAIRERASRVEVVNRSLTEHLEGEVPATLDAYVLLDAQDWMTDEQLNALWTQITRTARPGARVIFRTAAEPTLLPGRVHDSILDRWTYEAEKSLELGRRDRSSIYGGFHLYVFNG</sequence>
<keyword evidence="2" id="KW-1185">Reference proteome</keyword>
<dbReference type="SUPFAM" id="SSF53335">
    <property type="entry name" value="S-adenosyl-L-methionine-dependent methyltransferases"/>
    <property type="match status" value="1"/>
</dbReference>
<dbReference type="EMBL" id="CYHE01000003">
    <property type="protein sequence ID" value="CUA95043.1"/>
    <property type="molecule type" value="Genomic_DNA"/>
</dbReference>
<gene>
    <name evidence="1" type="ORF">Ga0061067_103408</name>
</gene>
<dbReference type="RefSeq" id="WP_055455166.1">
    <property type="nucleotide sequence ID" value="NZ_CYHE01000003.1"/>
</dbReference>
<dbReference type="GO" id="GO:0016740">
    <property type="term" value="F:transferase activity"/>
    <property type="evidence" value="ECO:0007669"/>
    <property type="project" value="UniProtKB-KW"/>
</dbReference>
<keyword evidence="1" id="KW-0808">Transferase</keyword>
<dbReference type="OrthoDB" id="1522784at2"/>
<evidence type="ECO:0000313" key="2">
    <source>
        <dbReference type="Proteomes" id="UP000183900"/>
    </source>
</evidence>
<name>A0A0K6HW62_9HYPH</name>
<dbReference type="InterPro" id="IPR029063">
    <property type="entry name" value="SAM-dependent_MTases_sf"/>
</dbReference>
<dbReference type="PANTHER" id="PTHR47473:SF1">
    <property type="entry name" value="METHYLTRANSFERASE DOMAIN-CONTAINING PROTEIN"/>
    <property type="match status" value="1"/>
</dbReference>
<evidence type="ECO:0000313" key="1">
    <source>
        <dbReference type="EMBL" id="CUA95043.1"/>
    </source>
</evidence>
<dbReference type="Pfam" id="PF11899">
    <property type="entry name" value="DUF3419"/>
    <property type="match status" value="1"/>
</dbReference>